<reference evidence="3" key="1">
    <citation type="submission" date="2014-03" db="EMBL/GenBank/DDBJ databases">
        <authorList>
            <person name="Aksoy S."/>
            <person name="Warren W."/>
            <person name="Wilson R.K."/>
        </authorList>
    </citation>
    <scope>NUCLEOTIDE SEQUENCE [LARGE SCALE GENOMIC DNA]</scope>
    <source>
        <strain evidence="3">IAEA</strain>
    </source>
</reference>
<name>A0A1A9WZ66_9MUSC</name>
<keyword evidence="3" id="KW-1185">Reference proteome</keyword>
<proteinExistence type="predicted"/>
<keyword evidence="1" id="KW-0472">Membrane</keyword>
<feature type="transmembrane region" description="Helical" evidence="1">
    <location>
        <begin position="88"/>
        <end position="108"/>
    </location>
</feature>
<sequence>MQVWFNKNSAVRDADTNLSHTVNETGSPRKSQQLNSYDINDLNVCCYSDGGDVAARVSLLYVIQLLLKVFTTNATVVKNTKKHCLSSLLLYHLLYPIPIIGGYISFVASCVIKPGALSPTTAAKGIWRWKLTS</sequence>
<dbReference type="VEuPathDB" id="VectorBase:GBRI038069"/>
<organism evidence="2 3">
    <name type="scientific">Glossina brevipalpis</name>
    <dbReference type="NCBI Taxonomy" id="37001"/>
    <lineage>
        <taxon>Eukaryota</taxon>
        <taxon>Metazoa</taxon>
        <taxon>Ecdysozoa</taxon>
        <taxon>Arthropoda</taxon>
        <taxon>Hexapoda</taxon>
        <taxon>Insecta</taxon>
        <taxon>Pterygota</taxon>
        <taxon>Neoptera</taxon>
        <taxon>Endopterygota</taxon>
        <taxon>Diptera</taxon>
        <taxon>Brachycera</taxon>
        <taxon>Muscomorpha</taxon>
        <taxon>Hippoboscoidea</taxon>
        <taxon>Glossinidae</taxon>
        <taxon>Glossina</taxon>
    </lineage>
</organism>
<dbReference type="Proteomes" id="UP000091820">
    <property type="component" value="Unassembled WGS sequence"/>
</dbReference>
<keyword evidence="1" id="KW-0812">Transmembrane</keyword>
<keyword evidence="1" id="KW-1133">Transmembrane helix</keyword>
<accession>A0A1A9WZ66</accession>
<dbReference type="EnsemblMetazoa" id="GBRI038069-RA">
    <property type="protein sequence ID" value="GBRI038069-PA"/>
    <property type="gene ID" value="GBRI038069"/>
</dbReference>
<evidence type="ECO:0000313" key="2">
    <source>
        <dbReference type="EnsemblMetazoa" id="GBRI038069-PA"/>
    </source>
</evidence>
<evidence type="ECO:0000256" key="1">
    <source>
        <dbReference type="SAM" id="Phobius"/>
    </source>
</evidence>
<reference evidence="2" key="2">
    <citation type="submission" date="2020-05" db="UniProtKB">
        <authorList>
            <consortium name="EnsemblMetazoa"/>
        </authorList>
    </citation>
    <scope>IDENTIFICATION</scope>
    <source>
        <strain evidence="2">IAEA</strain>
    </source>
</reference>
<evidence type="ECO:0000313" key="3">
    <source>
        <dbReference type="Proteomes" id="UP000091820"/>
    </source>
</evidence>
<protein>
    <submittedName>
        <fullName evidence="2">Uncharacterized protein</fullName>
    </submittedName>
</protein>
<dbReference type="AlphaFoldDB" id="A0A1A9WZ66"/>